<protein>
    <submittedName>
        <fullName evidence="3">Uncharacterized protein</fullName>
    </submittedName>
</protein>
<sequence length="338" mass="38956">MLPKLKYLLFALLSFVLFVNAFPVEEYSDNDLTVHVETLHVSPRTKVLAISINQIDQIIDENGEQAGQTRVLALNLKVDEKQLIDDGPMFYRNVPVFAIDVEDKVDIFEMELMDQSPDLLPVKMYAWADVEYDEDQDIFVPRVILQTQVLDHNVVQNEVVQVVIDLPESGDISVYPPRKLPLDQVYYRPEGNQPWMPFSELDDEETSSHRCGGKRLARIFNQIQNYLNNAAESIEIWYYKVTDNIETWANEHVGELQLFALIWMSLVAVVIFFFALPILLFLRIRNSSRQNHHQSEHTEALLSNHDAKVASLPHHCNPVKIEQVFSTGEEKGLLDDHE</sequence>
<accession>A0ABR2VZA5</accession>
<keyword evidence="4" id="KW-1185">Reference proteome</keyword>
<keyword evidence="1" id="KW-1133">Transmembrane helix</keyword>
<comment type="caution">
    <text evidence="3">The sequence shown here is derived from an EMBL/GenBank/DDBJ whole genome shotgun (WGS) entry which is preliminary data.</text>
</comment>
<evidence type="ECO:0000256" key="2">
    <source>
        <dbReference type="SAM" id="SignalP"/>
    </source>
</evidence>
<organism evidence="3 4">
    <name type="scientific">Basidiobolus ranarum</name>
    <dbReference type="NCBI Taxonomy" id="34480"/>
    <lineage>
        <taxon>Eukaryota</taxon>
        <taxon>Fungi</taxon>
        <taxon>Fungi incertae sedis</taxon>
        <taxon>Zoopagomycota</taxon>
        <taxon>Entomophthoromycotina</taxon>
        <taxon>Basidiobolomycetes</taxon>
        <taxon>Basidiobolales</taxon>
        <taxon>Basidiobolaceae</taxon>
        <taxon>Basidiobolus</taxon>
    </lineage>
</organism>
<evidence type="ECO:0000256" key="1">
    <source>
        <dbReference type="SAM" id="Phobius"/>
    </source>
</evidence>
<proteinExistence type="predicted"/>
<keyword evidence="2" id="KW-0732">Signal</keyword>
<evidence type="ECO:0000313" key="3">
    <source>
        <dbReference type="EMBL" id="KAK9710662.1"/>
    </source>
</evidence>
<feature type="transmembrane region" description="Helical" evidence="1">
    <location>
        <begin position="258"/>
        <end position="282"/>
    </location>
</feature>
<gene>
    <name evidence="3" type="ORF">K7432_008312</name>
</gene>
<dbReference type="Proteomes" id="UP001479436">
    <property type="component" value="Unassembled WGS sequence"/>
</dbReference>
<feature type="signal peptide" evidence="2">
    <location>
        <begin position="1"/>
        <end position="21"/>
    </location>
</feature>
<dbReference type="EMBL" id="JASJQH010007330">
    <property type="protein sequence ID" value="KAK9710662.1"/>
    <property type="molecule type" value="Genomic_DNA"/>
</dbReference>
<name>A0ABR2VZA5_9FUNG</name>
<feature type="chain" id="PRO_5046701526" evidence="2">
    <location>
        <begin position="22"/>
        <end position="338"/>
    </location>
</feature>
<evidence type="ECO:0000313" key="4">
    <source>
        <dbReference type="Proteomes" id="UP001479436"/>
    </source>
</evidence>
<reference evidence="3 4" key="1">
    <citation type="submission" date="2023-04" db="EMBL/GenBank/DDBJ databases">
        <title>Genome of Basidiobolus ranarum AG-B5.</title>
        <authorList>
            <person name="Stajich J.E."/>
            <person name="Carter-House D."/>
            <person name="Gryganskyi A."/>
        </authorList>
    </citation>
    <scope>NUCLEOTIDE SEQUENCE [LARGE SCALE GENOMIC DNA]</scope>
    <source>
        <strain evidence="3 4">AG-B5</strain>
    </source>
</reference>
<keyword evidence="1" id="KW-0812">Transmembrane</keyword>
<keyword evidence="1" id="KW-0472">Membrane</keyword>